<evidence type="ECO:0000313" key="8">
    <source>
        <dbReference type="EMBL" id="RDU70857.1"/>
    </source>
</evidence>
<dbReference type="GO" id="GO:0005524">
    <property type="term" value="F:ATP binding"/>
    <property type="evidence" value="ECO:0007669"/>
    <property type="project" value="UniProtKB-UniRule"/>
</dbReference>
<evidence type="ECO:0000256" key="2">
    <source>
        <dbReference type="ARBA" id="ARBA00022679"/>
    </source>
</evidence>
<reference evidence="8 9" key="1">
    <citation type="submission" date="2018-04" db="EMBL/GenBank/DDBJ databases">
        <title>Novel Campyloabacter and Helicobacter Species and Strains.</title>
        <authorList>
            <person name="Mannion A.J."/>
            <person name="Shen Z."/>
            <person name="Fox J.G."/>
        </authorList>
    </citation>
    <scope>NUCLEOTIDE SEQUENCE [LARGE SCALE GENOMIC DNA]</scope>
    <source>
        <strain evidence="8 9">MIT 97-5075</strain>
    </source>
</reference>
<comment type="pathway">
    <text evidence="6">Cofactor biosynthesis; coenzyme A biosynthesis; CoA from (R)-pantothenate: step 5/5.</text>
</comment>
<evidence type="ECO:0000256" key="4">
    <source>
        <dbReference type="ARBA" id="ARBA00022840"/>
    </source>
</evidence>
<dbReference type="GO" id="GO:0005737">
    <property type="term" value="C:cytoplasm"/>
    <property type="evidence" value="ECO:0007669"/>
    <property type="project" value="UniProtKB-SubCell"/>
</dbReference>
<dbReference type="Gene3D" id="3.40.50.300">
    <property type="entry name" value="P-loop containing nucleotide triphosphate hydrolases"/>
    <property type="match status" value="1"/>
</dbReference>
<proteinExistence type="inferred from homology"/>
<accession>A0A3D8J004</accession>
<sequence>MQYANILTGGIGCGKSTVSKLLALEGFRIIDADIIAHEALNEKKEVVIEAFGSEIVESSQSDTISINRKMLGQIVFSDSNKKVLLESILHPIIHAKIVNLCQPLESYKSPYFVEIPLYFESTSVYEARYVICVYATRQTQIQRVQRRNNLTLEEAQSRVDSQIDIEIKRKKSDFVIENLTDLKTLQKNTESFLQAFLPLF</sequence>
<evidence type="ECO:0000313" key="9">
    <source>
        <dbReference type="Proteomes" id="UP000256424"/>
    </source>
</evidence>
<dbReference type="OrthoDB" id="9812943at2"/>
<dbReference type="PROSITE" id="PS51219">
    <property type="entry name" value="DPCK"/>
    <property type="match status" value="1"/>
</dbReference>
<keyword evidence="4 6" id="KW-0067">ATP-binding</keyword>
<dbReference type="HAMAP" id="MF_00376">
    <property type="entry name" value="Dephospho_CoA_kinase"/>
    <property type="match status" value="1"/>
</dbReference>
<dbReference type="Proteomes" id="UP000256424">
    <property type="component" value="Unassembled WGS sequence"/>
</dbReference>
<comment type="function">
    <text evidence="6">Catalyzes the phosphorylation of the 3'-hydroxyl group of dephosphocoenzyme A to form coenzyme A.</text>
</comment>
<organism evidence="8 9">
    <name type="scientific">Helicobacter aurati</name>
    <dbReference type="NCBI Taxonomy" id="137778"/>
    <lineage>
        <taxon>Bacteria</taxon>
        <taxon>Pseudomonadati</taxon>
        <taxon>Campylobacterota</taxon>
        <taxon>Epsilonproteobacteria</taxon>
        <taxon>Campylobacterales</taxon>
        <taxon>Helicobacteraceae</taxon>
        <taxon>Helicobacter</taxon>
    </lineage>
</organism>
<gene>
    <name evidence="6" type="primary">coaE</name>
    <name evidence="8" type="ORF">CQA66_07530</name>
</gene>
<dbReference type="Pfam" id="PF01121">
    <property type="entry name" value="CoaE"/>
    <property type="match status" value="1"/>
</dbReference>
<dbReference type="AlphaFoldDB" id="A0A3D8J004"/>
<dbReference type="GO" id="GO:0004140">
    <property type="term" value="F:dephospho-CoA kinase activity"/>
    <property type="evidence" value="ECO:0007669"/>
    <property type="project" value="UniProtKB-UniRule"/>
</dbReference>
<dbReference type="RefSeq" id="WP_104763335.1">
    <property type="nucleotide sequence ID" value="NZ_FZPM01000019.1"/>
</dbReference>
<comment type="subcellular location">
    <subcellularLocation>
        <location evidence="6">Cytoplasm</location>
    </subcellularLocation>
</comment>
<keyword evidence="2 6" id="KW-0808">Transferase</keyword>
<protein>
    <recommendedName>
        <fullName evidence="6 7">Dephospho-CoA kinase</fullName>
        <ecNumber evidence="6 7">2.7.1.24</ecNumber>
    </recommendedName>
    <alternativeName>
        <fullName evidence="6">Dephosphocoenzyme A kinase</fullName>
    </alternativeName>
</protein>
<dbReference type="SUPFAM" id="SSF52540">
    <property type="entry name" value="P-loop containing nucleoside triphosphate hydrolases"/>
    <property type="match status" value="1"/>
</dbReference>
<comment type="similarity">
    <text evidence="1 6">Belongs to the CoaE family.</text>
</comment>
<feature type="binding site" evidence="6">
    <location>
        <begin position="12"/>
        <end position="17"/>
    </location>
    <ligand>
        <name>ATP</name>
        <dbReference type="ChEBI" id="CHEBI:30616"/>
    </ligand>
</feature>
<keyword evidence="3 6" id="KW-0547">Nucleotide-binding</keyword>
<dbReference type="InterPro" id="IPR027417">
    <property type="entry name" value="P-loop_NTPase"/>
</dbReference>
<dbReference type="InterPro" id="IPR001977">
    <property type="entry name" value="Depp_CoAkinase"/>
</dbReference>
<comment type="caution">
    <text evidence="8">The sequence shown here is derived from an EMBL/GenBank/DDBJ whole genome shotgun (WGS) entry which is preliminary data.</text>
</comment>
<comment type="catalytic activity">
    <reaction evidence="6">
        <text>3'-dephospho-CoA + ATP = ADP + CoA + H(+)</text>
        <dbReference type="Rhea" id="RHEA:18245"/>
        <dbReference type="ChEBI" id="CHEBI:15378"/>
        <dbReference type="ChEBI" id="CHEBI:30616"/>
        <dbReference type="ChEBI" id="CHEBI:57287"/>
        <dbReference type="ChEBI" id="CHEBI:57328"/>
        <dbReference type="ChEBI" id="CHEBI:456216"/>
        <dbReference type="EC" id="2.7.1.24"/>
    </reaction>
</comment>
<dbReference type="PANTHER" id="PTHR10695:SF46">
    <property type="entry name" value="BIFUNCTIONAL COENZYME A SYNTHASE-RELATED"/>
    <property type="match status" value="1"/>
</dbReference>
<dbReference type="NCBIfam" id="TIGR00152">
    <property type="entry name" value="dephospho-CoA kinase"/>
    <property type="match status" value="1"/>
</dbReference>
<evidence type="ECO:0000256" key="1">
    <source>
        <dbReference type="ARBA" id="ARBA00009018"/>
    </source>
</evidence>
<dbReference type="PANTHER" id="PTHR10695">
    <property type="entry name" value="DEPHOSPHO-COA KINASE-RELATED"/>
    <property type="match status" value="1"/>
</dbReference>
<keyword evidence="9" id="KW-1185">Reference proteome</keyword>
<keyword evidence="5 6" id="KW-0173">Coenzyme A biosynthesis</keyword>
<evidence type="ECO:0000256" key="6">
    <source>
        <dbReference type="HAMAP-Rule" id="MF_00376"/>
    </source>
</evidence>
<dbReference type="GO" id="GO:0015937">
    <property type="term" value="P:coenzyme A biosynthetic process"/>
    <property type="evidence" value="ECO:0007669"/>
    <property type="project" value="UniProtKB-UniRule"/>
</dbReference>
<keyword evidence="6 8" id="KW-0418">Kinase</keyword>
<evidence type="ECO:0000256" key="7">
    <source>
        <dbReference type="NCBIfam" id="TIGR00152"/>
    </source>
</evidence>
<evidence type="ECO:0000256" key="5">
    <source>
        <dbReference type="ARBA" id="ARBA00022993"/>
    </source>
</evidence>
<keyword evidence="6" id="KW-0963">Cytoplasm</keyword>
<dbReference type="UniPathway" id="UPA00241">
    <property type="reaction ID" value="UER00356"/>
</dbReference>
<dbReference type="CDD" id="cd02022">
    <property type="entry name" value="DPCK"/>
    <property type="match status" value="1"/>
</dbReference>
<dbReference type="EMBL" id="NXLW01000016">
    <property type="protein sequence ID" value="RDU70857.1"/>
    <property type="molecule type" value="Genomic_DNA"/>
</dbReference>
<dbReference type="EC" id="2.7.1.24" evidence="6 7"/>
<evidence type="ECO:0000256" key="3">
    <source>
        <dbReference type="ARBA" id="ARBA00022741"/>
    </source>
</evidence>
<name>A0A3D8J004_9HELI</name>